<dbReference type="OrthoDB" id="199095at2"/>
<evidence type="ECO:0000313" key="3">
    <source>
        <dbReference type="Proteomes" id="UP000018227"/>
    </source>
</evidence>
<reference evidence="2 3" key="1">
    <citation type="submission" date="2013-06" db="EMBL/GenBank/DDBJ databases">
        <authorList>
            <person name="Weinstock G."/>
            <person name="Sodergren E."/>
            <person name="Clifton S."/>
            <person name="Fulton L."/>
            <person name="Fulton B."/>
            <person name="Courtney L."/>
            <person name="Fronick C."/>
            <person name="Harrison M."/>
            <person name="Strong C."/>
            <person name="Farmer C."/>
            <person name="Delahaunty K."/>
            <person name="Markovic C."/>
            <person name="Hall O."/>
            <person name="Minx P."/>
            <person name="Tomlinson C."/>
            <person name="Mitreva M."/>
            <person name="Nelson J."/>
            <person name="Hou S."/>
            <person name="Wollam A."/>
            <person name="Pepin K.H."/>
            <person name="Johnson M."/>
            <person name="Bhonagiri V."/>
            <person name="Nash W.E."/>
            <person name="Warren W."/>
            <person name="Chinwalla A."/>
            <person name="Mardis E.R."/>
            <person name="Wilson R.K."/>
        </authorList>
    </citation>
    <scope>NUCLEOTIDE SEQUENCE [LARGE SCALE GENOMIC DNA]</scope>
    <source>
        <strain evidence="2 3">ATCC 51271</strain>
    </source>
</reference>
<dbReference type="InterPro" id="IPR001173">
    <property type="entry name" value="Glyco_trans_2-like"/>
</dbReference>
<dbReference type="RefSeq" id="WP_023353838.1">
    <property type="nucleotide sequence ID" value="NZ_KI535367.1"/>
</dbReference>
<evidence type="ECO:0000313" key="2">
    <source>
        <dbReference type="EMBL" id="ESL03789.1"/>
    </source>
</evidence>
<organism evidence="2 3">
    <name type="scientific">Catonella morbi ATCC 51271</name>
    <dbReference type="NCBI Taxonomy" id="592026"/>
    <lineage>
        <taxon>Bacteria</taxon>
        <taxon>Bacillati</taxon>
        <taxon>Bacillota</taxon>
        <taxon>Clostridia</taxon>
        <taxon>Lachnospirales</taxon>
        <taxon>Lachnospiraceae</taxon>
        <taxon>Catonella</taxon>
    </lineage>
</organism>
<dbReference type="Gene3D" id="3.90.550.10">
    <property type="entry name" value="Spore Coat Polysaccharide Biosynthesis Protein SpsA, Chain A"/>
    <property type="match status" value="1"/>
</dbReference>
<dbReference type="PANTHER" id="PTHR22916:SF3">
    <property type="entry name" value="UDP-GLCNAC:BETAGAL BETA-1,3-N-ACETYLGLUCOSAMINYLTRANSFERASE-LIKE PROTEIN 1"/>
    <property type="match status" value="1"/>
</dbReference>
<dbReference type="Pfam" id="PF00535">
    <property type="entry name" value="Glycos_transf_2"/>
    <property type="match status" value="1"/>
</dbReference>
<name>V2XNP1_9FIRM</name>
<sequence length="335" mass="39605">MDEIKVTVCCATYNHEKYIRKCLEGIVNQITDFRYEVLIRDDASTDNTQRIINEYVEKYPGLFITIYEKENLWNQGINIHAYLKKNARGKYIAYCEGDDYWTDMYKLQKQFDALENNPDLSMCTHITQLVSEDEKELRGTLPDKVCSDLETGIMLRDDYAKLIYVDCGHPFHTTSYFIRKEILYALMEGELSRFRIWDYAILRIALLGKGIFYYNEIMSVYRCDSISSLGTALDGSIYENECNYKFELTKCEFDLVLNDKLEKRYEDIIYRRVVEEFLHYAELLGTKRVLNDMKQLFNGKSYENYLSKNQKIKLLGYRLCPALLKAVLNMKRRLI</sequence>
<evidence type="ECO:0000259" key="1">
    <source>
        <dbReference type="Pfam" id="PF00535"/>
    </source>
</evidence>
<dbReference type="HOGENOM" id="CLU_025996_4_4_9"/>
<keyword evidence="3" id="KW-1185">Reference proteome</keyword>
<dbReference type="SUPFAM" id="SSF53448">
    <property type="entry name" value="Nucleotide-diphospho-sugar transferases"/>
    <property type="match status" value="1"/>
</dbReference>
<dbReference type="GO" id="GO:0016758">
    <property type="term" value="F:hexosyltransferase activity"/>
    <property type="evidence" value="ECO:0007669"/>
    <property type="project" value="UniProtKB-ARBA"/>
</dbReference>
<dbReference type="STRING" id="592026.GCWU0000282_000956"/>
<dbReference type="InterPro" id="IPR029044">
    <property type="entry name" value="Nucleotide-diphossugar_trans"/>
</dbReference>
<dbReference type="EMBL" id="ACIL03000007">
    <property type="protein sequence ID" value="ESL03789.1"/>
    <property type="molecule type" value="Genomic_DNA"/>
</dbReference>
<gene>
    <name evidence="2" type="ORF">GCWU0000282_000956</name>
</gene>
<feature type="domain" description="Glycosyltransferase 2-like" evidence="1">
    <location>
        <begin position="7"/>
        <end position="139"/>
    </location>
</feature>
<comment type="caution">
    <text evidence="2">The sequence shown here is derived from an EMBL/GenBank/DDBJ whole genome shotgun (WGS) entry which is preliminary data.</text>
</comment>
<dbReference type="AlphaFoldDB" id="V2XNP1"/>
<proteinExistence type="predicted"/>
<keyword evidence="2" id="KW-0808">Transferase</keyword>
<dbReference type="PANTHER" id="PTHR22916">
    <property type="entry name" value="GLYCOSYLTRANSFERASE"/>
    <property type="match status" value="1"/>
</dbReference>
<protein>
    <submittedName>
        <fullName evidence="2">Glycosyltransferase, group 2 family protein</fullName>
    </submittedName>
</protein>
<dbReference type="eggNOG" id="COG0463">
    <property type="taxonomic scope" value="Bacteria"/>
</dbReference>
<accession>V2XNP1</accession>
<dbReference type="Proteomes" id="UP000018227">
    <property type="component" value="Unassembled WGS sequence"/>
</dbReference>